<evidence type="ECO:0000256" key="2">
    <source>
        <dbReference type="ARBA" id="ARBA00008655"/>
    </source>
</evidence>
<dbReference type="NCBIfam" id="TIGR00530">
    <property type="entry name" value="AGP_acyltrn"/>
    <property type="match status" value="1"/>
</dbReference>
<keyword evidence="7" id="KW-1208">Phospholipid metabolism</keyword>
<accession>A0A1H8RFL7</accession>
<comment type="domain">
    <text evidence="7">The HXXXXD motif is essential for acyltransferase activity and may constitute the binding site for the phosphate moiety of the glycerol-3-phosphate.</text>
</comment>
<evidence type="ECO:0000256" key="5">
    <source>
        <dbReference type="ARBA" id="ARBA00023098"/>
    </source>
</evidence>
<keyword evidence="5 7" id="KW-0443">Lipid metabolism</keyword>
<evidence type="ECO:0000256" key="7">
    <source>
        <dbReference type="RuleBase" id="RU361267"/>
    </source>
</evidence>
<dbReference type="InterPro" id="IPR002123">
    <property type="entry name" value="Plipid/glycerol_acylTrfase"/>
</dbReference>
<comment type="catalytic activity">
    <reaction evidence="7">
        <text>a 1-acyl-sn-glycero-3-phosphate + an acyl-CoA = a 1,2-diacyl-sn-glycero-3-phosphate + CoA</text>
        <dbReference type="Rhea" id="RHEA:19709"/>
        <dbReference type="ChEBI" id="CHEBI:57287"/>
        <dbReference type="ChEBI" id="CHEBI:57970"/>
        <dbReference type="ChEBI" id="CHEBI:58342"/>
        <dbReference type="ChEBI" id="CHEBI:58608"/>
        <dbReference type="EC" id="2.3.1.51"/>
    </reaction>
</comment>
<comment type="pathway">
    <text evidence="1">Lipid metabolism.</text>
</comment>
<dbReference type="GO" id="GO:0003841">
    <property type="term" value="F:1-acylglycerol-3-phosphate O-acyltransferase activity"/>
    <property type="evidence" value="ECO:0007669"/>
    <property type="project" value="UniProtKB-UniRule"/>
</dbReference>
<evidence type="ECO:0000256" key="6">
    <source>
        <dbReference type="ARBA" id="ARBA00023315"/>
    </source>
</evidence>
<evidence type="ECO:0000256" key="4">
    <source>
        <dbReference type="ARBA" id="ARBA00022679"/>
    </source>
</evidence>
<dbReference type="PANTHER" id="PTHR10434">
    <property type="entry name" value="1-ACYL-SN-GLYCEROL-3-PHOSPHATE ACYLTRANSFERASE"/>
    <property type="match status" value="1"/>
</dbReference>
<gene>
    <name evidence="9" type="ORF">SAMN04488134_11062</name>
</gene>
<dbReference type="GO" id="GO:0006654">
    <property type="term" value="P:phosphatidic acid biosynthetic process"/>
    <property type="evidence" value="ECO:0007669"/>
    <property type="project" value="TreeGrafter"/>
</dbReference>
<keyword evidence="10" id="KW-1185">Reference proteome</keyword>
<evidence type="ECO:0000256" key="1">
    <source>
        <dbReference type="ARBA" id="ARBA00005189"/>
    </source>
</evidence>
<dbReference type="SMART" id="SM00563">
    <property type="entry name" value="PlsC"/>
    <property type="match status" value="1"/>
</dbReference>
<dbReference type="SUPFAM" id="SSF69593">
    <property type="entry name" value="Glycerol-3-phosphate (1)-acyltransferase"/>
    <property type="match status" value="1"/>
</dbReference>
<dbReference type="PANTHER" id="PTHR10434:SF64">
    <property type="entry name" value="1-ACYL-SN-GLYCEROL-3-PHOSPHATE ACYLTRANSFERASE-RELATED"/>
    <property type="match status" value="1"/>
</dbReference>
<dbReference type="Pfam" id="PF01553">
    <property type="entry name" value="Acyltransferase"/>
    <property type="match status" value="1"/>
</dbReference>
<reference evidence="9 10" key="1">
    <citation type="submission" date="2016-10" db="EMBL/GenBank/DDBJ databases">
        <authorList>
            <person name="de Groot N.N."/>
        </authorList>
    </citation>
    <scope>NUCLEOTIDE SEQUENCE [LARGE SCALE GENOMIC DNA]</scope>
    <source>
        <strain evidence="9 10">CGMCC 1.10434</strain>
    </source>
</reference>
<dbReference type="EC" id="2.3.1.51" evidence="7"/>
<comment type="similarity">
    <text evidence="2 7">Belongs to the 1-acyl-sn-glycerol-3-phosphate acyltransferase family.</text>
</comment>
<feature type="domain" description="Phospholipid/glycerol acyltransferase" evidence="8">
    <location>
        <begin position="72"/>
        <end position="186"/>
    </location>
</feature>
<keyword evidence="6 7" id="KW-0012">Acyltransferase</keyword>
<dbReference type="GO" id="GO:0016020">
    <property type="term" value="C:membrane"/>
    <property type="evidence" value="ECO:0007669"/>
    <property type="project" value="InterPro"/>
</dbReference>
<organism evidence="9 10">
    <name type="scientific">Amphibacillus marinus</name>
    <dbReference type="NCBI Taxonomy" id="872970"/>
    <lineage>
        <taxon>Bacteria</taxon>
        <taxon>Bacillati</taxon>
        <taxon>Bacillota</taxon>
        <taxon>Bacilli</taxon>
        <taxon>Bacillales</taxon>
        <taxon>Bacillaceae</taxon>
        <taxon>Amphibacillus</taxon>
    </lineage>
</organism>
<evidence type="ECO:0000259" key="8">
    <source>
        <dbReference type="SMART" id="SM00563"/>
    </source>
</evidence>
<evidence type="ECO:0000313" key="9">
    <source>
        <dbReference type="EMBL" id="SEO64803.1"/>
    </source>
</evidence>
<proteinExistence type="inferred from homology"/>
<dbReference type="InterPro" id="IPR004552">
    <property type="entry name" value="AGP_acyltrans"/>
</dbReference>
<evidence type="ECO:0000256" key="3">
    <source>
        <dbReference type="ARBA" id="ARBA00022516"/>
    </source>
</evidence>
<keyword evidence="7" id="KW-0594">Phospholipid biosynthesis</keyword>
<dbReference type="AlphaFoldDB" id="A0A1H8RFL7"/>
<evidence type="ECO:0000313" key="10">
    <source>
        <dbReference type="Proteomes" id="UP000199300"/>
    </source>
</evidence>
<dbReference type="EMBL" id="FODJ01000010">
    <property type="protein sequence ID" value="SEO64803.1"/>
    <property type="molecule type" value="Genomic_DNA"/>
</dbReference>
<keyword evidence="4 7" id="KW-0808">Transferase</keyword>
<name>A0A1H8RFL7_9BACI</name>
<dbReference type="STRING" id="872970.SAMN04488134_11062"/>
<sequence length="236" mass="26400">MMKTFLIYAYSAILVLGSLPQLRQAKKIPDQPFARKAKSIYRTPATVSRRVIEKTKSTVTVSGHEKIPDQPVLFVANHQGIFDILVLLAYLDKPIAFIAKREIKRIPIISKWMEQIKCVFIDRSNRRAAIKVIDDGVESIKAGQSMVIFPEGTRSKGTNVQPFKSGSLRLGTRAEVPIVPITINGTYKMLEEDGGRIKAADIELIVGDPIYPEQYQGIKHNQLASDIQEIIINSID</sequence>
<keyword evidence="3 7" id="KW-0444">Lipid biosynthesis</keyword>
<dbReference type="Proteomes" id="UP000199300">
    <property type="component" value="Unassembled WGS sequence"/>
</dbReference>
<dbReference type="CDD" id="cd07989">
    <property type="entry name" value="LPLAT_AGPAT-like"/>
    <property type="match status" value="1"/>
</dbReference>
<protein>
    <recommendedName>
        <fullName evidence="7">1-acyl-sn-glycerol-3-phosphate acyltransferase</fullName>
        <ecNumber evidence="7">2.3.1.51</ecNumber>
    </recommendedName>
</protein>